<comment type="caution">
    <text evidence="1">The sequence shown here is derived from an EMBL/GenBank/DDBJ whole genome shotgun (WGS) entry which is preliminary data.</text>
</comment>
<gene>
    <name evidence="1" type="ORF">BDY19DRAFT_234587</name>
</gene>
<reference evidence="1" key="1">
    <citation type="journal article" date="2021" name="Environ. Microbiol.">
        <title>Gene family expansions and transcriptome signatures uncover fungal adaptations to wood decay.</title>
        <authorList>
            <person name="Hage H."/>
            <person name="Miyauchi S."/>
            <person name="Viragh M."/>
            <person name="Drula E."/>
            <person name="Min B."/>
            <person name="Chaduli D."/>
            <person name="Navarro D."/>
            <person name="Favel A."/>
            <person name="Norest M."/>
            <person name="Lesage-Meessen L."/>
            <person name="Balint B."/>
            <person name="Merenyi Z."/>
            <person name="de Eugenio L."/>
            <person name="Morin E."/>
            <person name="Martinez A.T."/>
            <person name="Baldrian P."/>
            <person name="Stursova M."/>
            <person name="Martinez M.J."/>
            <person name="Novotny C."/>
            <person name="Magnuson J.K."/>
            <person name="Spatafora J.W."/>
            <person name="Maurice S."/>
            <person name="Pangilinan J."/>
            <person name="Andreopoulos W."/>
            <person name="LaButti K."/>
            <person name="Hundley H."/>
            <person name="Na H."/>
            <person name="Kuo A."/>
            <person name="Barry K."/>
            <person name="Lipzen A."/>
            <person name="Henrissat B."/>
            <person name="Riley R."/>
            <person name="Ahrendt S."/>
            <person name="Nagy L.G."/>
            <person name="Grigoriev I.V."/>
            <person name="Martin F."/>
            <person name="Rosso M.N."/>
        </authorList>
    </citation>
    <scope>NUCLEOTIDE SEQUENCE</scope>
    <source>
        <strain evidence="1">CBS 384.51</strain>
    </source>
</reference>
<dbReference type="EMBL" id="MU274917">
    <property type="protein sequence ID" value="KAI0087518.1"/>
    <property type="molecule type" value="Genomic_DNA"/>
</dbReference>
<keyword evidence="2" id="KW-1185">Reference proteome</keyword>
<organism evidence="1 2">
    <name type="scientific">Irpex rosettiformis</name>
    <dbReference type="NCBI Taxonomy" id="378272"/>
    <lineage>
        <taxon>Eukaryota</taxon>
        <taxon>Fungi</taxon>
        <taxon>Dikarya</taxon>
        <taxon>Basidiomycota</taxon>
        <taxon>Agaricomycotina</taxon>
        <taxon>Agaricomycetes</taxon>
        <taxon>Polyporales</taxon>
        <taxon>Irpicaceae</taxon>
        <taxon>Irpex</taxon>
    </lineage>
</organism>
<evidence type="ECO:0000313" key="2">
    <source>
        <dbReference type="Proteomes" id="UP001055072"/>
    </source>
</evidence>
<protein>
    <submittedName>
        <fullName evidence="1">Uncharacterized protein</fullName>
    </submittedName>
</protein>
<proteinExistence type="predicted"/>
<sequence>MASSGANYSTLDPSNIPASTVVSGLSTNSSWNEISKTIRAVDGERVKDCKEDIDTILVFAGLFSAVMTAFLVESYQTLQQDPQDTIVSLLQQLVTQTSSFVVNDNFVNSTNLQPNSIRLSTFEPPMNAQRVNVLWFSSLTLSLVSASFSHMRKRSSVRMTRLKQMSSRRVFGYSTL</sequence>
<evidence type="ECO:0000313" key="1">
    <source>
        <dbReference type="EMBL" id="KAI0087518.1"/>
    </source>
</evidence>
<name>A0ACB8TZW1_9APHY</name>
<accession>A0ACB8TZW1</accession>
<dbReference type="Proteomes" id="UP001055072">
    <property type="component" value="Unassembled WGS sequence"/>
</dbReference>